<dbReference type="AlphaFoldDB" id="X1QDQ7"/>
<comment type="caution">
    <text evidence="1">The sequence shown here is derived from an EMBL/GenBank/DDBJ whole genome shotgun (WGS) entry which is preliminary data.</text>
</comment>
<protein>
    <submittedName>
        <fullName evidence="1">Uncharacterized protein</fullName>
    </submittedName>
</protein>
<reference evidence="1" key="1">
    <citation type="journal article" date="2014" name="Front. Microbiol.">
        <title>High frequency of phylogenetically diverse reductive dehalogenase-homologous genes in deep subseafloor sedimentary metagenomes.</title>
        <authorList>
            <person name="Kawai M."/>
            <person name="Futagami T."/>
            <person name="Toyoda A."/>
            <person name="Takaki Y."/>
            <person name="Nishi S."/>
            <person name="Hori S."/>
            <person name="Arai W."/>
            <person name="Tsubouchi T."/>
            <person name="Morono Y."/>
            <person name="Uchiyama I."/>
            <person name="Ito T."/>
            <person name="Fujiyama A."/>
            <person name="Inagaki F."/>
            <person name="Takami H."/>
        </authorList>
    </citation>
    <scope>NUCLEOTIDE SEQUENCE</scope>
    <source>
        <strain evidence="1">Expedition CK06-06</strain>
    </source>
</reference>
<proteinExistence type="predicted"/>
<accession>X1QDQ7</accession>
<evidence type="ECO:0000313" key="1">
    <source>
        <dbReference type="EMBL" id="GAI49140.1"/>
    </source>
</evidence>
<feature type="non-terminal residue" evidence="1">
    <location>
        <position position="1"/>
    </location>
</feature>
<sequence>EAKILSASASLLQDLGFNLDESETDLGLLVASKERDATNAGQVVLAIVVAAMGGGTTPIDKEQKIRASIVTSPVGETANRTSVRVTFQRIVWNTYGQVSKRERLNDPKMYQEFFEKLSKAVFLEAHGI</sequence>
<dbReference type="EMBL" id="BARV01033328">
    <property type="protein sequence ID" value="GAI49140.1"/>
    <property type="molecule type" value="Genomic_DNA"/>
</dbReference>
<organism evidence="1">
    <name type="scientific">marine sediment metagenome</name>
    <dbReference type="NCBI Taxonomy" id="412755"/>
    <lineage>
        <taxon>unclassified sequences</taxon>
        <taxon>metagenomes</taxon>
        <taxon>ecological metagenomes</taxon>
    </lineage>
</organism>
<name>X1QDQ7_9ZZZZ</name>
<gene>
    <name evidence="1" type="ORF">S06H3_52401</name>
</gene>